<keyword evidence="4" id="KW-1185">Reference proteome</keyword>
<dbReference type="Pfam" id="PF02371">
    <property type="entry name" value="Transposase_20"/>
    <property type="match status" value="1"/>
</dbReference>
<dbReference type="RefSeq" id="WP_181054808.1">
    <property type="nucleotide sequence ID" value="NZ_JACDXJ010000003.1"/>
</dbReference>
<dbReference type="InterPro" id="IPR047650">
    <property type="entry name" value="Transpos_IS110"/>
</dbReference>
<gene>
    <name evidence="3" type="ORF">H0S73_24370</name>
</gene>
<comment type="caution">
    <text evidence="3">The sequence shown here is derived from an EMBL/GenBank/DDBJ whole genome shotgun (WGS) entry which is preliminary data.</text>
</comment>
<dbReference type="Pfam" id="PF01548">
    <property type="entry name" value="DEDD_Tnp_IS110"/>
    <property type="match status" value="1"/>
</dbReference>
<dbReference type="GO" id="GO:0003677">
    <property type="term" value="F:DNA binding"/>
    <property type="evidence" value="ECO:0007669"/>
    <property type="project" value="InterPro"/>
</dbReference>
<organism evidence="3 4">
    <name type="scientific">Microvirga mediterraneensis</name>
    <dbReference type="NCBI Taxonomy" id="2754695"/>
    <lineage>
        <taxon>Bacteria</taxon>
        <taxon>Pseudomonadati</taxon>
        <taxon>Pseudomonadota</taxon>
        <taxon>Alphaproteobacteria</taxon>
        <taxon>Hyphomicrobiales</taxon>
        <taxon>Methylobacteriaceae</taxon>
        <taxon>Microvirga</taxon>
    </lineage>
</organism>
<evidence type="ECO:0000259" key="2">
    <source>
        <dbReference type="Pfam" id="PF02371"/>
    </source>
</evidence>
<dbReference type="InterPro" id="IPR003346">
    <property type="entry name" value="Transposase_20"/>
</dbReference>
<evidence type="ECO:0000313" key="4">
    <source>
        <dbReference type="Proteomes" id="UP000572984"/>
    </source>
</evidence>
<evidence type="ECO:0000313" key="3">
    <source>
        <dbReference type="EMBL" id="MBA1159223.1"/>
    </source>
</evidence>
<feature type="domain" description="Transposase IS110-like N-terminal" evidence="1">
    <location>
        <begin position="6"/>
        <end position="142"/>
    </location>
</feature>
<dbReference type="InterPro" id="IPR002525">
    <property type="entry name" value="Transp_IS110-like_N"/>
</dbReference>
<proteinExistence type="predicted"/>
<protein>
    <submittedName>
        <fullName evidence="3">IS110 family transposase</fullName>
    </submittedName>
</protein>
<dbReference type="GO" id="GO:0004803">
    <property type="term" value="F:transposase activity"/>
    <property type="evidence" value="ECO:0007669"/>
    <property type="project" value="InterPro"/>
</dbReference>
<dbReference type="Proteomes" id="UP000572984">
    <property type="component" value="Unassembled WGS sequence"/>
</dbReference>
<dbReference type="AlphaFoldDB" id="A0A838BWF4"/>
<dbReference type="NCBIfam" id="NF033542">
    <property type="entry name" value="transpos_IS110"/>
    <property type="match status" value="1"/>
</dbReference>
<dbReference type="EMBL" id="JACDXJ010000003">
    <property type="protein sequence ID" value="MBA1159223.1"/>
    <property type="molecule type" value="Genomic_DNA"/>
</dbReference>
<accession>A0A838BWF4</accession>
<dbReference type="PANTHER" id="PTHR33055">
    <property type="entry name" value="TRANSPOSASE FOR INSERTION SEQUENCE ELEMENT IS1111A"/>
    <property type="match status" value="1"/>
</dbReference>
<name>A0A838BWF4_9HYPH</name>
<feature type="domain" description="Transposase IS116/IS110/IS902 C-terminal" evidence="2">
    <location>
        <begin position="209"/>
        <end position="286"/>
    </location>
</feature>
<dbReference type="GO" id="GO:0006313">
    <property type="term" value="P:DNA transposition"/>
    <property type="evidence" value="ECO:0007669"/>
    <property type="project" value="InterPro"/>
</dbReference>
<dbReference type="PANTHER" id="PTHR33055:SF3">
    <property type="entry name" value="PUTATIVE TRANSPOSASE FOR IS117-RELATED"/>
    <property type="match status" value="1"/>
</dbReference>
<sequence>MQFKRVAVDTSKSVFTIHAVDNDEHPVVRRDLSRSQFQTFFSKLPPTVVVLEATGGSHHWGRLLSSMGHEVKLIPPQYVKPFVKRSKNDRNDAEAISEAASRPNMRFVPLKSAEMQADGIELNSRQILVEQRTALVNSLRGHAAEFGVVAAKGLHRVEKLLEVIEASLDVPPTAKTALAQLGKQIAYLDSQLEEIDRRLVTQQKSHPVAQLLSAVPGIGAISSPTLALQVDPQQFKSGRHFSAWLGLTPKQHSSGGKHRLGGISRAGHERIRQLLVVGAMAVVRHAVNGSKAATSWLLSLLERRPRKLAAVALANKMARIAWAMMMNGEEYRHPARTA</sequence>
<evidence type="ECO:0000259" key="1">
    <source>
        <dbReference type="Pfam" id="PF01548"/>
    </source>
</evidence>
<reference evidence="3 4" key="1">
    <citation type="submission" date="2020-07" db="EMBL/GenBank/DDBJ databases">
        <title>Draft genome and description of Microvirga mediterraneensis Marseille-Q2068 sp. nov.</title>
        <authorList>
            <person name="Boxberger M."/>
        </authorList>
    </citation>
    <scope>NUCLEOTIDE SEQUENCE [LARGE SCALE GENOMIC DNA]</scope>
    <source>
        <strain evidence="3 4">Marseille-Q2068</strain>
    </source>
</reference>